<dbReference type="InParanoid" id="A0A2N3N4I5"/>
<dbReference type="Proteomes" id="UP000233524">
    <property type="component" value="Unassembled WGS sequence"/>
</dbReference>
<feature type="region of interest" description="Disordered" evidence="1">
    <location>
        <begin position="40"/>
        <end position="59"/>
    </location>
</feature>
<dbReference type="EMBL" id="NLAX01000701">
    <property type="protein sequence ID" value="PKS07339.1"/>
    <property type="molecule type" value="Genomic_DNA"/>
</dbReference>
<gene>
    <name evidence="2" type="ORF">jhhlp_005941</name>
</gene>
<protein>
    <submittedName>
        <fullName evidence="2">Uncharacterized protein</fullName>
    </submittedName>
</protein>
<sequence length="515" mass="56262">MVSALSPTTSPSPTYRLANLGNLTLGYTISPAWTCLSAKSHMESPPISNGSPHSSSSRTIQIPPGVYSVRQLVARTTPFLDAILAGLGQDSPTTPPLRSVLIDGLAASLSTNGRESTLPLSRSPHDDARGEIINQADRITKTILKYVHESTSTSSTAAADDLHLRSACEGHLWTPAVVSLLLGPRSDAKFMELYNEWLHRMILLRDSLLPFENFEDVPLVIPEDSTMGIRDVEEPRKLFLVHCLTGAIQHTAIVDLAKVFAARGLPKGGYGFQYSQGLVLPAFLSGSRSLHLLRYHPARLNPGEPEVLFDYEHGEYFNAPRTELSVGEAVSPARWNFASLLTVDTRVTESELAIDDGKDDRRRIVKLRLTLDSGACISVDLGQIARGRRYAYEIQSEKKARLSSSPQDTPSLATDSEATPSPTSEVPYAFIHSTADILSRPGLVISPRVKAGQANTMHIIPTADPVLRLALLGKLYPENVILLKRKDDVYSLGNVGKGFAERFIILETNLRELSV</sequence>
<reference evidence="2 3" key="1">
    <citation type="journal article" date="2017" name="G3 (Bethesda)">
        <title>First Draft Genome Sequence of the Pathogenic Fungus Lomentospora prolificans (Formerly Scedosporium prolificans).</title>
        <authorList>
            <person name="Luo R."/>
            <person name="Zimin A."/>
            <person name="Workman R."/>
            <person name="Fan Y."/>
            <person name="Pertea G."/>
            <person name="Grossman N."/>
            <person name="Wear M.P."/>
            <person name="Jia B."/>
            <person name="Miller H."/>
            <person name="Casadevall A."/>
            <person name="Timp W."/>
            <person name="Zhang S.X."/>
            <person name="Salzberg S.L."/>
        </authorList>
    </citation>
    <scope>NUCLEOTIDE SEQUENCE [LARGE SCALE GENOMIC DNA]</scope>
    <source>
        <strain evidence="2 3">JHH-5317</strain>
    </source>
</reference>
<dbReference type="AlphaFoldDB" id="A0A2N3N4I5"/>
<accession>A0A2N3N4I5</accession>
<feature type="compositionally biased region" description="Low complexity" evidence="1">
    <location>
        <begin position="44"/>
        <end position="57"/>
    </location>
</feature>
<evidence type="ECO:0000313" key="2">
    <source>
        <dbReference type="EMBL" id="PKS07339.1"/>
    </source>
</evidence>
<evidence type="ECO:0000256" key="1">
    <source>
        <dbReference type="SAM" id="MobiDB-lite"/>
    </source>
</evidence>
<name>A0A2N3N4I5_9PEZI</name>
<organism evidence="2 3">
    <name type="scientific">Lomentospora prolificans</name>
    <dbReference type="NCBI Taxonomy" id="41688"/>
    <lineage>
        <taxon>Eukaryota</taxon>
        <taxon>Fungi</taxon>
        <taxon>Dikarya</taxon>
        <taxon>Ascomycota</taxon>
        <taxon>Pezizomycotina</taxon>
        <taxon>Sordariomycetes</taxon>
        <taxon>Hypocreomycetidae</taxon>
        <taxon>Microascales</taxon>
        <taxon>Microascaceae</taxon>
        <taxon>Lomentospora</taxon>
    </lineage>
</organism>
<evidence type="ECO:0000313" key="3">
    <source>
        <dbReference type="Proteomes" id="UP000233524"/>
    </source>
</evidence>
<feature type="region of interest" description="Disordered" evidence="1">
    <location>
        <begin position="397"/>
        <end position="424"/>
    </location>
</feature>
<dbReference type="VEuPathDB" id="FungiDB:jhhlp_005941"/>
<comment type="caution">
    <text evidence="2">The sequence shown here is derived from an EMBL/GenBank/DDBJ whole genome shotgun (WGS) entry which is preliminary data.</text>
</comment>
<keyword evidence="3" id="KW-1185">Reference proteome</keyword>
<proteinExistence type="predicted"/>
<feature type="compositionally biased region" description="Polar residues" evidence="1">
    <location>
        <begin position="402"/>
        <end position="424"/>
    </location>
</feature>
<dbReference type="OrthoDB" id="3590765at2759"/>